<dbReference type="OrthoDB" id="10563165at2759"/>
<reference evidence="1 2" key="1">
    <citation type="submission" date="2017-06" db="EMBL/GenBank/DDBJ databases">
        <title>Comparative genomic analysis of Ambrosia Fusariam Clade fungi.</title>
        <authorList>
            <person name="Stajich J.E."/>
            <person name="Carrillo J."/>
            <person name="Kijimoto T."/>
            <person name="Eskalen A."/>
            <person name="O'Donnell K."/>
            <person name="Kasson M."/>
        </authorList>
    </citation>
    <scope>NUCLEOTIDE SEQUENCE [LARGE SCALE GENOMIC DNA]</scope>
    <source>
        <strain evidence="1">UCR3666</strain>
    </source>
</reference>
<sequence>MSPPTQNSGNTGSQDIFVLDLARSDTNDVTATNGAPVATRYLRVIDGKLQYCDRDGHVYPMTTLPEPIQGWLQNECRDQEKKMMYIKLLMDAPLDVSKYGNPSSATIMISELPRKIQEQDEVMEIAKRSKEERIKGLIEEDIVYWVAKKFADLYTRLFHNNADRVH</sequence>
<accession>A0A3M2SSJ4</accession>
<proteinExistence type="predicted"/>
<organism evidence="1 2">
    <name type="scientific">Fusarium kuroshium</name>
    <dbReference type="NCBI Taxonomy" id="2010991"/>
    <lineage>
        <taxon>Eukaryota</taxon>
        <taxon>Fungi</taxon>
        <taxon>Dikarya</taxon>
        <taxon>Ascomycota</taxon>
        <taxon>Pezizomycotina</taxon>
        <taxon>Sordariomycetes</taxon>
        <taxon>Hypocreomycetidae</taxon>
        <taxon>Hypocreales</taxon>
        <taxon>Nectriaceae</taxon>
        <taxon>Fusarium</taxon>
        <taxon>Fusarium solani species complex</taxon>
    </lineage>
</organism>
<dbReference type="AlphaFoldDB" id="A0A3M2SSJ4"/>
<dbReference type="EMBL" id="NKUJ01000002">
    <property type="protein sequence ID" value="RMJ20132.1"/>
    <property type="molecule type" value="Genomic_DNA"/>
</dbReference>
<name>A0A3M2SSJ4_9HYPO</name>
<protein>
    <submittedName>
        <fullName evidence="1">Uncharacterized protein</fullName>
    </submittedName>
</protein>
<evidence type="ECO:0000313" key="2">
    <source>
        <dbReference type="Proteomes" id="UP000277212"/>
    </source>
</evidence>
<keyword evidence="2" id="KW-1185">Reference proteome</keyword>
<dbReference type="Proteomes" id="UP000277212">
    <property type="component" value="Unassembled WGS sequence"/>
</dbReference>
<evidence type="ECO:0000313" key="1">
    <source>
        <dbReference type="EMBL" id="RMJ20132.1"/>
    </source>
</evidence>
<gene>
    <name evidence="1" type="ORF">CDV36_000236</name>
</gene>
<comment type="caution">
    <text evidence="1">The sequence shown here is derived from an EMBL/GenBank/DDBJ whole genome shotgun (WGS) entry which is preliminary data.</text>
</comment>